<dbReference type="Gene3D" id="3.40.50.10260">
    <property type="entry name" value="YjeF N-terminal domain"/>
    <property type="match status" value="1"/>
</dbReference>
<evidence type="ECO:0000259" key="21">
    <source>
        <dbReference type="PROSITE" id="PS51385"/>
    </source>
</evidence>
<evidence type="ECO:0000256" key="11">
    <source>
        <dbReference type="ARBA" id="ARBA00023235"/>
    </source>
</evidence>
<dbReference type="AlphaFoldDB" id="F8L5V9"/>
<dbReference type="InterPro" id="IPR036652">
    <property type="entry name" value="YjeF_N_dom_sf"/>
</dbReference>
<keyword evidence="7 17" id="KW-0067">ATP-binding</keyword>
<dbReference type="OrthoDB" id="9806925at2"/>
<dbReference type="GO" id="GO:0052855">
    <property type="term" value="F:ADP-dependent NAD(P)H-hydrate dehydratase activity"/>
    <property type="evidence" value="ECO:0007669"/>
    <property type="project" value="UniProtKB-UniRule"/>
</dbReference>
<dbReference type="PANTHER" id="PTHR12592">
    <property type="entry name" value="ATP-DEPENDENT (S)-NAD(P)H-HYDRATE DEHYDRATASE FAMILY MEMBER"/>
    <property type="match status" value="1"/>
</dbReference>
<evidence type="ECO:0000256" key="5">
    <source>
        <dbReference type="ARBA" id="ARBA00022723"/>
    </source>
</evidence>
<dbReference type="CDD" id="cd01171">
    <property type="entry name" value="YXKO-related"/>
    <property type="match status" value="1"/>
</dbReference>
<dbReference type="PROSITE" id="PS01050">
    <property type="entry name" value="YJEF_C_2"/>
    <property type="match status" value="1"/>
</dbReference>
<dbReference type="Pfam" id="PF01256">
    <property type="entry name" value="Carb_kinase"/>
    <property type="match status" value="1"/>
</dbReference>
<evidence type="ECO:0000259" key="20">
    <source>
        <dbReference type="PROSITE" id="PS51383"/>
    </source>
</evidence>
<keyword evidence="10 17" id="KW-0520">NAD</keyword>
<dbReference type="SUPFAM" id="SSF64153">
    <property type="entry name" value="YjeF N-terminal domain-like"/>
    <property type="match status" value="1"/>
</dbReference>
<dbReference type="RefSeq" id="WP_013942568.1">
    <property type="nucleotide sequence ID" value="NC_015713.1"/>
</dbReference>
<dbReference type="PIRSF" id="PIRSF017184">
    <property type="entry name" value="Nnr"/>
    <property type="match status" value="1"/>
</dbReference>
<feature type="binding site" evidence="17">
    <location>
        <position position="326"/>
    </location>
    <ligand>
        <name>(6S)-NADPHX</name>
        <dbReference type="ChEBI" id="CHEBI:64076"/>
    </ligand>
</feature>
<evidence type="ECO:0000256" key="14">
    <source>
        <dbReference type="ARBA" id="ARBA00025153"/>
    </source>
</evidence>
<sequence>MSLEGYKVITAREMARIEKLSIQEGASDEGYMLKAGAGIAERVALFIKEKRLQKRVTLLVGKGNNGGDAFVAGTLLLKKGYIVQAYHLFPTEESSPLCQKHKQAFTDAGGLVFFPKKAAEISCKGVLLDGLLGTGFQGQLEGILLDTVEHVNRSKQPILAIDIPSGVNGNTGEVNPIAVNAAETIFLGLPKIGFFLGEGYNYIGKLSPVDFGLELRYVHQACGMAHMLNEKNLPSLLPELTRTRHKYQAGYVLAVSGSPGMPGAAMLTCLAALRAGAGIIRLFHPMGMENELLHAPYEVIRTPYKDDPAALLLEMSRAAAMLIGPGLGRAQERGTFLKSFIDHITVPTVIDADGLFHLKGMFAKFPFPCVLTPHHREMLQLLGKEKFDDMFDECQKFAHENAITLVLKGAPTFIFHKDKPPLIIARGDPGMATAGTGDVLTGMIAALLAQKLPPREAAALGVYMHARAGECVAEMNTSYDLIASDLLEALPRVFKELSDLSLM</sequence>
<evidence type="ECO:0000256" key="7">
    <source>
        <dbReference type="ARBA" id="ARBA00022840"/>
    </source>
</evidence>
<comment type="catalytic activity">
    <reaction evidence="16 17 19">
        <text>(6S)-NADPHX + ADP = AMP + phosphate + NADPH + H(+)</text>
        <dbReference type="Rhea" id="RHEA:32235"/>
        <dbReference type="ChEBI" id="CHEBI:15378"/>
        <dbReference type="ChEBI" id="CHEBI:43474"/>
        <dbReference type="ChEBI" id="CHEBI:57783"/>
        <dbReference type="ChEBI" id="CHEBI:64076"/>
        <dbReference type="ChEBI" id="CHEBI:456215"/>
        <dbReference type="ChEBI" id="CHEBI:456216"/>
        <dbReference type="EC" id="4.2.1.136"/>
    </reaction>
</comment>
<dbReference type="PROSITE" id="PS51383">
    <property type="entry name" value="YJEF_C_3"/>
    <property type="match status" value="1"/>
</dbReference>
<keyword evidence="8 17" id="KW-0521">NADP</keyword>
<accession>F8L5V9</accession>
<dbReference type="GO" id="GO:0052856">
    <property type="term" value="F:NAD(P)HX epimerase activity"/>
    <property type="evidence" value="ECO:0007669"/>
    <property type="project" value="UniProtKB-UniRule"/>
</dbReference>
<dbReference type="GO" id="GO:0046496">
    <property type="term" value="P:nicotinamide nucleotide metabolic process"/>
    <property type="evidence" value="ECO:0007669"/>
    <property type="project" value="UniProtKB-UniRule"/>
</dbReference>
<protein>
    <recommendedName>
        <fullName evidence="19">Bifunctional NAD(P)H-hydrate repair enzyme</fullName>
    </recommendedName>
    <alternativeName>
        <fullName evidence="19">Nicotinamide nucleotide repair protein</fullName>
    </alternativeName>
    <domain>
        <recommendedName>
            <fullName evidence="19">ADP-dependent (S)-NAD(P)H-hydrate dehydratase</fullName>
            <ecNumber evidence="19">4.2.1.136</ecNumber>
        </recommendedName>
        <alternativeName>
            <fullName evidence="19">ADP-dependent NAD(P)HX dehydratase</fullName>
        </alternativeName>
    </domain>
    <domain>
        <recommendedName>
            <fullName evidence="19">NAD(P)H-hydrate epimerase</fullName>
            <ecNumber evidence="19">5.1.99.6</ecNumber>
        </recommendedName>
    </domain>
</protein>
<feature type="domain" description="YjeF N-terminal" evidence="21">
    <location>
        <begin position="14"/>
        <end position="219"/>
    </location>
</feature>
<evidence type="ECO:0000256" key="2">
    <source>
        <dbReference type="ARBA" id="ARBA00000909"/>
    </source>
</evidence>
<dbReference type="HOGENOM" id="CLU_024853_4_1_0"/>
<gene>
    <name evidence="18" type="primary">nnrE</name>
    <name evidence="17" type="synonym">nnrD</name>
    <name evidence="22" type="ordered locus">SNE_A02240</name>
</gene>
<feature type="binding site" evidence="18">
    <location>
        <begin position="64"/>
        <end position="68"/>
    </location>
    <ligand>
        <name>(6S)-NADPHX</name>
        <dbReference type="ChEBI" id="CHEBI:64076"/>
    </ligand>
</feature>
<feature type="binding site" evidence="17">
    <location>
        <position position="374"/>
    </location>
    <ligand>
        <name>(6S)-NADPHX</name>
        <dbReference type="ChEBI" id="CHEBI:64076"/>
    </ligand>
</feature>
<comment type="function">
    <text evidence="18">Catalyzes the epimerization of the S- and R-forms of NAD(P)HX, a damaged form of NAD(P)H that is a result of enzymatic or heat-dependent hydration. This is a prerequisite for the S-specific NAD(P)H-hydrate dehydratase to allow the repair of both epimers of NAD(P)HX.</text>
</comment>
<comment type="similarity">
    <text evidence="17">Belongs to the NnrD/CARKD family.</text>
</comment>
<comment type="function">
    <text evidence="14 19">Bifunctional enzyme that catalyzes the epimerization of the S- and R-forms of NAD(P)HX and the dehydration of the S-form of NAD(P)HX at the expense of ADP, which is converted to AMP. This allows the repair of both epimers of NAD(P)HX, a damaged form of NAD(P)H that is a result of enzymatic or heat-dependent hydration.</text>
</comment>
<keyword evidence="23" id="KW-1185">Reference proteome</keyword>
<evidence type="ECO:0000256" key="8">
    <source>
        <dbReference type="ARBA" id="ARBA00022857"/>
    </source>
</evidence>
<dbReference type="Proteomes" id="UP000000496">
    <property type="component" value="Chromosome gsn.131"/>
</dbReference>
<feature type="binding site" evidence="18">
    <location>
        <position position="129"/>
    </location>
    <ligand>
        <name>K(+)</name>
        <dbReference type="ChEBI" id="CHEBI:29103"/>
    </ligand>
</feature>
<keyword evidence="9 18" id="KW-0630">Potassium</keyword>
<dbReference type="PROSITE" id="PS51385">
    <property type="entry name" value="YJEF_N"/>
    <property type="match status" value="1"/>
</dbReference>
<comment type="similarity">
    <text evidence="3 19">In the N-terminal section; belongs to the NnrE/AIBP family.</text>
</comment>
<comment type="catalytic activity">
    <reaction evidence="15 17 19">
        <text>(6S)-NADHX + ADP = AMP + phosphate + NADH + H(+)</text>
        <dbReference type="Rhea" id="RHEA:32223"/>
        <dbReference type="ChEBI" id="CHEBI:15378"/>
        <dbReference type="ChEBI" id="CHEBI:43474"/>
        <dbReference type="ChEBI" id="CHEBI:57945"/>
        <dbReference type="ChEBI" id="CHEBI:64074"/>
        <dbReference type="ChEBI" id="CHEBI:456215"/>
        <dbReference type="ChEBI" id="CHEBI:456216"/>
        <dbReference type="EC" id="4.2.1.136"/>
    </reaction>
</comment>
<dbReference type="InterPro" id="IPR030677">
    <property type="entry name" value="Nnr"/>
</dbReference>
<evidence type="ECO:0000256" key="17">
    <source>
        <dbReference type="HAMAP-Rule" id="MF_01965"/>
    </source>
</evidence>
<reference key="1">
    <citation type="journal article" date="2011" name="Mol. Biol. Evol.">
        <title>Unity in variety -- the pan-genome of the Chlamydiae.</title>
        <authorList>
            <person name="Collingro A."/>
            <person name="Tischler P."/>
            <person name="Weinmaier T."/>
            <person name="Penz T."/>
            <person name="Heinz E."/>
            <person name="Brunham R.C."/>
            <person name="Read T.D."/>
            <person name="Bavoil P.M."/>
            <person name="Sachse K."/>
            <person name="Kahane S."/>
            <person name="Friedman M.G."/>
            <person name="Rattei T."/>
            <person name="Myers G.S.A."/>
            <person name="Horn M."/>
        </authorList>
    </citation>
    <scope>NUCLEOTIDE SEQUENCE</scope>
    <source>
        <strain>Z</strain>
    </source>
</reference>
<evidence type="ECO:0000256" key="9">
    <source>
        <dbReference type="ARBA" id="ARBA00022958"/>
    </source>
</evidence>
<dbReference type="InterPro" id="IPR004443">
    <property type="entry name" value="YjeF_N_dom"/>
</dbReference>
<dbReference type="InterPro" id="IPR017953">
    <property type="entry name" value="Carbohydrate_kinase_pred_CS"/>
</dbReference>
<comment type="function">
    <text evidence="17">Catalyzes the dehydration of the S-form of NAD(P)HX at the expense of ADP, which is converted to AMP. Together with NAD(P)HX epimerase, which catalyzes the epimerization of the S- and R-forms, the enzyme allows the repair of both epimers of NAD(P)HX, a damaged form of NAD(P)H that is a result of enzymatic or heat-dependent hydration.</text>
</comment>
<comment type="similarity">
    <text evidence="4 19">In the C-terminal section; belongs to the NnrD/CARKD family.</text>
</comment>
<feature type="binding site" evidence="18">
    <location>
        <position position="162"/>
    </location>
    <ligand>
        <name>(6S)-NADPHX</name>
        <dbReference type="ChEBI" id="CHEBI:64076"/>
    </ligand>
</feature>
<evidence type="ECO:0000256" key="15">
    <source>
        <dbReference type="ARBA" id="ARBA00048238"/>
    </source>
</evidence>
<dbReference type="EC" id="5.1.99.6" evidence="19"/>
<dbReference type="GO" id="GO:0046872">
    <property type="term" value="F:metal ion binding"/>
    <property type="evidence" value="ECO:0007669"/>
    <property type="project" value="UniProtKB-UniRule"/>
</dbReference>
<dbReference type="KEGG" id="sng:SNE_A02240"/>
<evidence type="ECO:0000256" key="4">
    <source>
        <dbReference type="ARBA" id="ARBA00009524"/>
    </source>
</evidence>
<evidence type="ECO:0000256" key="12">
    <source>
        <dbReference type="ARBA" id="ARBA00023239"/>
    </source>
</evidence>
<dbReference type="HAMAP" id="MF_01966">
    <property type="entry name" value="NADHX_epimerase"/>
    <property type="match status" value="1"/>
</dbReference>
<feature type="binding site" evidence="18">
    <location>
        <begin position="133"/>
        <end position="139"/>
    </location>
    <ligand>
        <name>(6S)-NADPHX</name>
        <dbReference type="ChEBI" id="CHEBI:64076"/>
    </ligand>
</feature>
<keyword evidence="12 17" id="KW-0456">Lyase</keyword>
<dbReference type="EMBL" id="FR872582">
    <property type="protein sequence ID" value="CCB88101.1"/>
    <property type="molecule type" value="Genomic_DNA"/>
</dbReference>
<organism evidence="22 23">
    <name type="scientific">Simkania negevensis (strain ATCC VR-1471 / DSM 27360 / Z)</name>
    <dbReference type="NCBI Taxonomy" id="331113"/>
    <lineage>
        <taxon>Bacteria</taxon>
        <taxon>Pseudomonadati</taxon>
        <taxon>Chlamydiota</taxon>
        <taxon>Chlamydiia</taxon>
        <taxon>Parachlamydiales</taxon>
        <taxon>Simkaniaceae</taxon>
        <taxon>Simkania</taxon>
    </lineage>
</organism>
<dbReference type="eggNOG" id="COG0062">
    <property type="taxonomic scope" value="Bacteria"/>
</dbReference>
<comment type="catalytic activity">
    <reaction evidence="2 18 19">
        <text>(6R)-NADPHX = (6S)-NADPHX</text>
        <dbReference type="Rhea" id="RHEA:32227"/>
        <dbReference type="ChEBI" id="CHEBI:64076"/>
        <dbReference type="ChEBI" id="CHEBI:64077"/>
        <dbReference type="EC" id="5.1.99.6"/>
    </reaction>
</comment>
<dbReference type="PANTHER" id="PTHR12592:SF0">
    <property type="entry name" value="ATP-DEPENDENT (S)-NAD(P)H-HYDRATE DEHYDRATASE"/>
    <property type="match status" value="1"/>
</dbReference>
<evidence type="ECO:0000256" key="16">
    <source>
        <dbReference type="ARBA" id="ARBA00049209"/>
    </source>
</evidence>
<feature type="binding site" evidence="18">
    <location>
        <position position="65"/>
    </location>
    <ligand>
        <name>K(+)</name>
        <dbReference type="ChEBI" id="CHEBI:29103"/>
    </ligand>
</feature>
<feature type="binding site" evidence="18">
    <location>
        <position position="165"/>
    </location>
    <ligand>
        <name>K(+)</name>
        <dbReference type="ChEBI" id="CHEBI:29103"/>
    </ligand>
</feature>
<evidence type="ECO:0000256" key="6">
    <source>
        <dbReference type="ARBA" id="ARBA00022741"/>
    </source>
</evidence>
<evidence type="ECO:0000256" key="1">
    <source>
        <dbReference type="ARBA" id="ARBA00000013"/>
    </source>
</evidence>
<comment type="similarity">
    <text evidence="18">Belongs to the NnrE/AIBP family.</text>
</comment>
<keyword evidence="13" id="KW-0511">Multifunctional enzyme</keyword>
<proteinExistence type="inferred from homology"/>
<evidence type="ECO:0000256" key="19">
    <source>
        <dbReference type="PIRNR" id="PIRNR017184"/>
    </source>
</evidence>
<feature type="binding site" evidence="17">
    <location>
        <begin position="408"/>
        <end position="412"/>
    </location>
    <ligand>
        <name>AMP</name>
        <dbReference type="ChEBI" id="CHEBI:456215"/>
    </ligand>
</feature>
<evidence type="ECO:0000313" key="22">
    <source>
        <dbReference type="EMBL" id="CCB88101.1"/>
    </source>
</evidence>
<dbReference type="NCBIfam" id="TIGR00196">
    <property type="entry name" value="yjeF_cterm"/>
    <property type="match status" value="1"/>
</dbReference>
<keyword evidence="11 18" id="KW-0413">Isomerase</keyword>
<dbReference type="InterPro" id="IPR029056">
    <property type="entry name" value="Ribokinase-like"/>
</dbReference>
<feature type="binding site" evidence="17">
    <location>
        <position position="437"/>
    </location>
    <ligand>
        <name>AMP</name>
        <dbReference type="ChEBI" id="CHEBI:456215"/>
    </ligand>
</feature>
<dbReference type="Gene3D" id="3.40.1190.20">
    <property type="match status" value="1"/>
</dbReference>
<dbReference type="HAMAP" id="MF_01965">
    <property type="entry name" value="NADHX_dehydratase"/>
    <property type="match status" value="1"/>
</dbReference>
<dbReference type="eggNOG" id="COG0063">
    <property type="taxonomic scope" value="Bacteria"/>
</dbReference>
<evidence type="ECO:0000256" key="18">
    <source>
        <dbReference type="HAMAP-Rule" id="MF_01966"/>
    </source>
</evidence>
<dbReference type="EC" id="4.2.1.136" evidence="19"/>
<keyword evidence="5 18" id="KW-0479">Metal-binding</keyword>
<comment type="cofactor">
    <cofactor evidence="18 19">
        <name>K(+)</name>
        <dbReference type="ChEBI" id="CHEBI:29103"/>
    </cofactor>
    <text evidence="18 19">Binds 1 potassium ion per subunit.</text>
</comment>
<evidence type="ECO:0000256" key="10">
    <source>
        <dbReference type="ARBA" id="ARBA00023027"/>
    </source>
</evidence>
<dbReference type="GO" id="GO:0110051">
    <property type="term" value="P:metabolite repair"/>
    <property type="evidence" value="ECO:0007669"/>
    <property type="project" value="TreeGrafter"/>
</dbReference>
<comment type="cofactor">
    <cofactor evidence="17">
        <name>Mg(2+)</name>
        <dbReference type="ChEBI" id="CHEBI:18420"/>
    </cofactor>
</comment>
<dbReference type="SUPFAM" id="SSF53613">
    <property type="entry name" value="Ribokinase-like"/>
    <property type="match status" value="1"/>
</dbReference>
<reference evidence="22 23" key="2">
    <citation type="journal article" date="2011" name="Mol. Biol. Evol.">
        <title>Unity in variety--the pan-genome of the Chlamydiae.</title>
        <authorList>
            <person name="Collingro A."/>
            <person name="Tischler P."/>
            <person name="Weinmaier T."/>
            <person name="Penz T."/>
            <person name="Heinz E."/>
            <person name="Brunham R.C."/>
            <person name="Read T.D."/>
            <person name="Bavoil P.M."/>
            <person name="Sachse K."/>
            <person name="Kahane S."/>
            <person name="Friedman M.G."/>
            <person name="Rattei T."/>
            <person name="Myers G.S."/>
            <person name="Horn M."/>
        </authorList>
    </citation>
    <scope>NUCLEOTIDE SEQUENCE [LARGE SCALE GENOMIC DNA]</scope>
    <source>
        <strain evidence="23">ATCC VR-1471 / Z</strain>
    </source>
</reference>
<dbReference type="STRING" id="331113.SNE_A02240"/>
<comment type="catalytic activity">
    <reaction evidence="1 18 19">
        <text>(6R)-NADHX = (6S)-NADHX</text>
        <dbReference type="Rhea" id="RHEA:32215"/>
        <dbReference type="ChEBI" id="CHEBI:64074"/>
        <dbReference type="ChEBI" id="CHEBI:64075"/>
        <dbReference type="EC" id="5.1.99.6"/>
    </reaction>
</comment>
<comment type="subunit">
    <text evidence="17">Homotetramer.</text>
</comment>
<keyword evidence="6 17" id="KW-0547">Nucleotide-binding</keyword>
<evidence type="ECO:0000256" key="13">
    <source>
        <dbReference type="ARBA" id="ARBA00023268"/>
    </source>
</evidence>
<comment type="caution">
    <text evidence="18">Lacks conserved residue(s) required for the propagation of feature annotation.</text>
</comment>
<dbReference type="Pfam" id="PF03853">
    <property type="entry name" value="YjeF_N"/>
    <property type="match status" value="1"/>
</dbReference>
<feature type="domain" description="YjeF C-terminal" evidence="20">
    <location>
        <begin position="229"/>
        <end position="497"/>
    </location>
</feature>
<dbReference type="InterPro" id="IPR000631">
    <property type="entry name" value="CARKD"/>
</dbReference>
<name>F8L5V9_SIMNZ</name>
<evidence type="ECO:0000313" key="23">
    <source>
        <dbReference type="Proteomes" id="UP000000496"/>
    </source>
</evidence>
<dbReference type="GO" id="GO:0005524">
    <property type="term" value="F:ATP binding"/>
    <property type="evidence" value="ECO:0007669"/>
    <property type="project" value="UniProtKB-UniRule"/>
</dbReference>
<feature type="binding site" evidence="17">
    <location>
        <position position="438"/>
    </location>
    <ligand>
        <name>(6S)-NADPHX</name>
        <dbReference type="ChEBI" id="CHEBI:64076"/>
    </ligand>
</feature>
<evidence type="ECO:0000256" key="3">
    <source>
        <dbReference type="ARBA" id="ARBA00006001"/>
    </source>
</evidence>
<dbReference type="NCBIfam" id="TIGR00197">
    <property type="entry name" value="yjeF_nterm"/>
    <property type="match status" value="1"/>
</dbReference>
<feature type="binding site" evidence="17">
    <location>
        <position position="264"/>
    </location>
    <ligand>
        <name>(6S)-NADPHX</name>
        <dbReference type="ChEBI" id="CHEBI:64076"/>
    </ligand>
</feature>